<dbReference type="EMBL" id="CAJNNW010025637">
    <property type="protein sequence ID" value="CAE8677926.1"/>
    <property type="molecule type" value="Genomic_DNA"/>
</dbReference>
<dbReference type="Proteomes" id="UP000626109">
    <property type="component" value="Unassembled WGS sequence"/>
</dbReference>
<protein>
    <recommendedName>
        <fullName evidence="1">Sulfotransferase domain-containing protein</fullName>
    </recommendedName>
</protein>
<comment type="caution">
    <text evidence="2">The sequence shown here is derived from an EMBL/GenBank/DDBJ whole genome shotgun (WGS) entry which is preliminary data.</text>
</comment>
<dbReference type="SUPFAM" id="SSF52540">
    <property type="entry name" value="P-loop containing nucleoside triphosphate hydrolases"/>
    <property type="match status" value="1"/>
</dbReference>
<name>A0A813JIJ4_POLGL</name>
<organism evidence="2 3">
    <name type="scientific">Polarella glacialis</name>
    <name type="common">Dinoflagellate</name>
    <dbReference type="NCBI Taxonomy" id="89957"/>
    <lineage>
        <taxon>Eukaryota</taxon>
        <taxon>Sar</taxon>
        <taxon>Alveolata</taxon>
        <taxon>Dinophyceae</taxon>
        <taxon>Suessiales</taxon>
        <taxon>Suessiaceae</taxon>
        <taxon>Polarella</taxon>
    </lineage>
</organism>
<dbReference type="AlphaFoldDB" id="A0A813JIJ4"/>
<dbReference type="InterPro" id="IPR000863">
    <property type="entry name" value="Sulfotransferase_dom"/>
</dbReference>
<gene>
    <name evidence="2" type="ORF">PGLA2088_LOCUS20529</name>
</gene>
<feature type="non-terminal residue" evidence="2">
    <location>
        <position position="1"/>
    </location>
</feature>
<dbReference type="Pfam" id="PF00685">
    <property type="entry name" value="Sulfotransfer_1"/>
    <property type="match status" value="1"/>
</dbReference>
<evidence type="ECO:0000313" key="3">
    <source>
        <dbReference type="Proteomes" id="UP000626109"/>
    </source>
</evidence>
<proteinExistence type="predicted"/>
<dbReference type="GO" id="GO:0008146">
    <property type="term" value="F:sulfotransferase activity"/>
    <property type="evidence" value="ECO:0007669"/>
    <property type="project" value="InterPro"/>
</dbReference>
<sequence>EVPLELVVDLCYNDLFRWELSKDPLATPVVRRLAAAWPAISQHGQKLRVYFVVRNPLDFVRSLLDHMGLKTKVKSANDQLFSWDVGQFPARFSAGKQQYLDVSLDNLTYSGYADALVQRWALVVDEYLACPRDFVLVRYEDFVQDPVSQTRLLLESLGLAERWSDGAEERVRRAAEVQYQTKGDRKQRDPEEAYVGTGAKLGTWHEQRHWLEALSQHHDCRSSARPCPNLRASVGLAWLGKESATAQTVFAL</sequence>
<dbReference type="InterPro" id="IPR027417">
    <property type="entry name" value="P-loop_NTPase"/>
</dbReference>
<feature type="domain" description="Sulfotransferase" evidence="1">
    <location>
        <begin position="45"/>
        <end position="168"/>
    </location>
</feature>
<evidence type="ECO:0000259" key="1">
    <source>
        <dbReference type="Pfam" id="PF00685"/>
    </source>
</evidence>
<reference evidence="2" key="1">
    <citation type="submission" date="2021-02" db="EMBL/GenBank/DDBJ databases">
        <authorList>
            <person name="Dougan E. K."/>
            <person name="Rhodes N."/>
            <person name="Thang M."/>
            <person name="Chan C."/>
        </authorList>
    </citation>
    <scope>NUCLEOTIDE SEQUENCE</scope>
</reference>
<evidence type="ECO:0000313" key="2">
    <source>
        <dbReference type="EMBL" id="CAE8677926.1"/>
    </source>
</evidence>
<accession>A0A813JIJ4</accession>
<dbReference type="Gene3D" id="3.40.50.300">
    <property type="entry name" value="P-loop containing nucleotide triphosphate hydrolases"/>
    <property type="match status" value="1"/>
</dbReference>